<dbReference type="EMBL" id="KN832870">
    <property type="protein sequence ID" value="KIN08726.1"/>
    <property type="molecule type" value="Genomic_DNA"/>
</dbReference>
<dbReference type="AlphaFoldDB" id="A0A0C3HKI4"/>
<name>A0A0C3HKI4_OIDMZ</name>
<feature type="chain" id="PRO_5002178274" evidence="1">
    <location>
        <begin position="19"/>
        <end position="276"/>
    </location>
</feature>
<accession>A0A0C3HKI4</accession>
<dbReference type="Proteomes" id="UP000054321">
    <property type="component" value="Unassembled WGS sequence"/>
</dbReference>
<sequence>MLLASVIILFLQAGSVLGWTYTEYLSTALTSYIFDTQVYSTTWTVIPTGSVLPTSSNIHTTQAMVNAGNGFNILLDDPLATIAITVTDLFLGPNASVCTVRYDILDNEPPGCTKTSFMYTTSTAVNLDDVMIFTDGDFISSSVLMKQATATGSGGEALFVTTNVLVPTSSDYPGIPPTTTTACDVYLKSDAVVGIQRLAEATYLDQCIDPRRYLCGDGTGTAALSGQCGTGWVEPFPPTGAARTNEVPGRGRLLGGKVLTVVMWSVLSASALGSVF</sequence>
<feature type="signal peptide" evidence="1">
    <location>
        <begin position="1"/>
        <end position="18"/>
    </location>
</feature>
<organism evidence="2 3">
    <name type="scientific">Oidiodendron maius (strain Zn)</name>
    <dbReference type="NCBI Taxonomy" id="913774"/>
    <lineage>
        <taxon>Eukaryota</taxon>
        <taxon>Fungi</taxon>
        <taxon>Dikarya</taxon>
        <taxon>Ascomycota</taxon>
        <taxon>Pezizomycotina</taxon>
        <taxon>Leotiomycetes</taxon>
        <taxon>Leotiomycetes incertae sedis</taxon>
        <taxon>Myxotrichaceae</taxon>
        <taxon>Oidiodendron</taxon>
    </lineage>
</organism>
<keyword evidence="1" id="KW-0732">Signal</keyword>
<dbReference type="InParanoid" id="A0A0C3HKI4"/>
<evidence type="ECO:0000256" key="1">
    <source>
        <dbReference type="SAM" id="SignalP"/>
    </source>
</evidence>
<evidence type="ECO:0000313" key="2">
    <source>
        <dbReference type="EMBL" id="KIN08726.1"/>
    </source>
</evidence>
<proteinExistence type="predicted"/>
<protein>
    <submittedName>
        <fullName evidence="2">Uncharacterized protein</fullName>
    </submittedName>
</protein>
<evidence type="ECO:0000313" key="3">
    <source>
        <dbReference type="Proteomes" id="UP000054321"/>
    </source>
</evidence>
<reference evidence="2 3" key="1">
    <citation type="submission" date="2014-04" db="EMBL/GenBank/DDBJ databases">
        <authorList>
            <consortium name="DOE Joint Genome Institute"/>
            <person name="Kuo A."/>
            <person name="Martino E."/>
            <person name="Perotto S."/>
            <person name="Kohler A."/>
            <person name="Nagy L.G."/>
            <person name="Floudas D."/>
            <person name="Copeland A."/>
            <person name="Barry K.W."/>
            <person name="Cichocki N."/>
            <person name="Veneault-Fourrey C."/>
            <person name="LaButti K."/>
            <person name="Lindquist E.A."/>
            <person name="Lipzen A."/>
            <person name="Lundell T."/>
            <person name="Morin E."/>
            <person name="Murat C."/>
            <person name="Sun H."/>
            <person name="Tunlid A."/>
            <person name="Henrissat B."/>
            <person name="Grigoriev I.V."/>
            <person name="Hibbett D.S."/>
            <person name="Martin F."/>
            <person name="Nordberg H.P."/>
            <person name="Cantor M.N."/>
            <person name="Hua S.X."/>
        </authorList>
    </citation>
    <scope>NUCLEOTIDE SEQUENCE [LARGE SCALE GENOMIC DNA]</scope>
    <source>
        <strain evidence="2 3">Zn</strain>
    </source>
</reference>
<gene>
    <name evidence="2" type="ORF">OIDMADRAFT_48572</name>
</gene>
<reference evidence="3" key="2">
    <citation type="submission" date="2015-01" db="EMBL/GenBank/DDBJ databases">
        <title>Evolutionary Origins and Diversification of the Mycorrhizal Mutualists.</title>
        <authorList>
            <consortium name="DOE Joint Genome Institute"/>
            <consortium name="Mycorrhizal Genomics Consortium"/>
            <person name="Kohler A."/>
            <person name="Kuo A."/>
            <person name="Nagy L.G."/>
            <person name="Floudas D."/>
            <person name="Copeland A."/>
            <person name="Barry K.W."/>
            <person name="Cichocki N."/>
            <person name="Veneault-Fourrey C."/>
            <person name="LaButti K."/>
            <person name="Lindquist E.A."/>
            <person name="Lipzen A."/>
            <person name="Lundell T."/>
            <person name="Morin E."/>
            <person name="Murat C."/>
            <person name="Riley R."/>
            <person name="Ohm R."/>
            <person name="Sun H."/>
            <person name="Tunlid A."/>
            <person name="Henrissat B."/>
            <person name="Grigoriev I.V."/>
            <person name="Hibbett D.S."/>
            <person name="Martin F."/>
        </authorList>
    </citation>
    <scope>NUCLEOTIDE SEQUENCE [LARGE SCALE GENOMIC DNA]</scope>
    <source>
        <strain evidence="3">Zn</strain>
    </source>
</reference>
<dbReference type="HOGENOM" id="CLU_1008645_0_0_1"/>
<keyword evidence="3" id="KW-1185">Reference proteome</keyword>